<dbReference type="Proteomes" id="UP000327493">
    <property type="component" value="Chromosome 7"/>
</dbReference>
<name>A0A5J5DBC9_9PERO</name>
<dbReference type="GO" id="GO:0061512">
    <property type="term" value="P:protein localization to cilium"/>
    <property type="evidence" value="ECO:0007669"/>
    <property type="project" value="TreeGrafter"/>
</dbReference>
<evidence type="ECO:0000313" key="5">
    <source>
        <dbReference type="Proteomes" id="UP000327493"/>
    </source>
</evidence>
<protein>
    <submittedName>
        <fullName evidence="4">Uncharacterized protein</fullName>
    </submittedName>
</protein>
<dbReference type="PANTHER" id="PTHR12764:SF4">
    <property type="entry name" value="INTRAFLAGELLAR TRANSPORT PROTEIN 122 HOMOLOG"/>
    <property type="match status" value="1"/>
</dbReference>
<dbReference type="Pfam" id="PF25143">
    <property type="entry name" value="Zn_ribbon_IFT122_C"/>
    <property type="match status" value="1"/>
</dbReference>
<dbReference type="InterPro" id="IPR039857">
    <property type="entry name" value="Ift122/121"/>
</dbReference>
<dbReference type="GO" id="GO:0097730">
    <property type="term" value="C:non-motile cilium"/>
    <property type="evidence" value="ECO:0007669"/>
    <property type="project" value="TreeGrafter"/>
</dbReference>
<evidence type="ECO:0000256" key="2">
    <source>
        <dbReference type="ARBA" id="ARBA00022574"/>
    </source>
</evidence>
<comment type="subcellular location">
    <subcellularLocation>
        <location evidence="1">Cytoplasm</location>
        <location evidence="1">Cytoskeleton</location>
        <location evidence="1">Cilium basal body</location>
    </subcellularLocation>
</comment>
<sequence>MMLKFVHLLEFLINTKSELQALRMDDGLDDPEKDPFTAKMSFEQGGSTFVPVKVSRSVLRSMSRRDVLIKRWPRPLKWEYFRSLLPDVSITMCPTCFKMFHSEDYELLVLQHNCCPYCRRPIDEPN</sequence>
<reference evidence="4 5" key="1">
    <citation type="submission" date="2019-08" db="EMBL/GenBank/DDBJ databases">
        <title>A chromosome-level genome assembly, high-density linkage maps, and genome scans reveal the genomic architecture of hybrid incompatibilities underlying speciation via character displacement in darters (Percidae: Etheostominae).</title>
        <authorList>
            <person name="Moran R.L."/>
            <person name="Catchen J.M."/>
            <person name="Fuller R.C."/>
        </authorList>
    </citation>
    <scope>NUCLEOTIDE SEQUENCE [LARGE SCALE GENOMIC DNA]</scope>
    <source>
        <strain evidence="4">EspeVRDwgs_2016</strain>
        <tissue evidence="4">Muscle</tissue>
    </source>
</reference>
<dbReference type="EMBL" id="VOFY01000007">
    <property type="protein sequence ID" value="KAA8590884.1"/>
    <property type="molecule type" value="Genomic_DNA"/>
</dbReference>
<organism evidence="4 5">
    <name type="scientific">Etheostoma spectabile</name>
    <name type="common">orangethroat darter</name>
    <dbReference type="NCBI Taxonomy" id="54343"/>
    <lineage>
        <taxon>Eukaryota</taxon>
        <taxon>Metazoa</taxon>
        <taxon>Chordata</taxon>
        <taxon>Craniata</taxon>
        <taxon>Vertebrata</taxon>
        <taxon>Euteleostomi</taxon>
        <taxon>Actinopterygii</taxon>
        <taxon>Neopterygii</taxon>
        <taxon>Teleostei</taxon>
        <taxon>Neoteleostei</taxon>
        <taxon>Acanthomorphata</taxon>
        <taxon>Eupercaria</taxon>
        <taxon>Perciformes</taxon>
        <taxon>Percoidei</taxon>
        <taxon>Percidae</taxon>
        <taxon>Etheostomatinae</taxon>
        <taxon>Etheostoma</taxon>
    </lineage>
</organism>
<gene>
    <name evidence="4" type="ORF">FQN60_001827</name>
</gene>
<evidence type="ECO:0000313" key="4">
    <source>
        <dbReference type="EMBL" id="KAA8590884.1"/>
    </source>
</evidence>
<dbReference type="GO" id="GO:1905515">
    <property type="term" value="P:non-motile cilium assembly"/>
    <property type="evidence" value="ECO:0007669"/>
    <property type="project" value="TreeGrafter"/>
</dbReference>
<dbReference type="GO" id="GO:0030991">
    <property type="term" value="C:intraciliary transport particle A"/>
    <property type="evidence" value="ECO:0007669"/>
    <property type="project" value="TreeGrafter"/>
</dbReference>
<proteinExistence type="predicted"/>
<keyword evidence="2" id="KW-0853">WD repeat</keyword>
<evidence type="ECO:0000256" key="3">
    <source>
        <dbReference type="ARBA" id="ARBA00022737"/>
    </source>
</evidence>
<accession>A0A5J5DBC9</accession>
<dbReference type="AlphaFoldDB" id="A0A5J5DBC9"/>
<keyword evidence="3" id="KW-0677">Repeat</keyword>
<dbReference type="GO" id="GO:0035721">
    <property type="term" value="P:intraciliary retrograde transport"/>
    <property type="evidence" value="ECO:0007669"/>
    <property type="project" value="TreeGrafter"/>
</dbReference>
<keyword evidence="5" id="KW-1185">Reference proteome</keyword>
<dbReference type="PANTHER" id="PTHR12764">
    <property type="entry name" value="WD REPEAT DOMAIN-RELATED"/>
    <property type="match status" value="1"/>
</dbReference>
<evidence type="ECO:0000256" key="1">
    <source>
        <dbReference type="ARBA" id="ARBA00004120"/>
    </source>
</evidence>
<comment type="caution">
    <text evidence="4">The sequence shown here is derived from an EMBL/GenBank/DDBJ whole genome shotgun (WGS) entry which is preliminary data.</text>
</comment>